<evidence type="ECO:0000256" key="4">
    <source>
        <dbReference type="ARBA" id="ARBA00022448"/>
    </source>
</evidence>
<dbReference type="RefSeq" id="WP_184016480.1">
    <property type="nucleotide sequence ID" value="NZ_JACIJC010000002.1"/>
</dbReference>
<evidence type="ECO:0000259" key="8">
    <source>
        <dbReference type="Pfam" id="PF02108"/>
    </source>
</evidence>
<evidence type="ECO:0000256" key="3">
    <source>
        <dbReference type="ARBA" id="ARBA00016507"/>
    </source>
</evidence>
<dbReference type="GO" id="GO:0015031">
    <property type="term" value="P:protein transport"/>
    <property type="evidence" value="ECO:0007669"/>
    <property type="project" value="UniProtKB-KW"/>
</dbReference>
<accession>A0A7W9AGQ9</accession>
<evidence type="ECO:0000256" key="6">
    <source>
        <dbReference type="ARBA" id="ARBA00022927"/>
    </source>
</evidence>
<dbReference type="InterPro" id="IPR018035">
    <property type="entry name" value="Flagellar_FliH/T3SS_HrpE"/>
</dbReference>
<dbReference type="GO" id="GO:0005829">
    <property type="term" value="C:cytosol"/>
    <property type="evidence" value="ECO:0007669"/>
    <property type="project" value="TreeGrafter"/>
</dbReference>
<keyword evidence="6" id="KW-0653">Protein transport</keyword>
<keyword evidence="9" id="KW-0969">Cilium</keyword>
<comment type="caution">
    <text evidence="9">The sequence shown here is derived from an EMBL/GenBank/DDBJ whole genome shotgun (WGS) entry which is preliminary data.</text>
</comment>
<name>A0A7W9AGQ9_9SPHN</name>
<dbReference type="GO" id="GO:0044781">
    <property type="term" value="P:bacterial-type flagellum organization"/>
    <property type="evidence" value="ECO:0007669"/>
    <property type="project" value="UniProtKB-KW"/>
</dbReference>
<dbReference type="Proteomes" id="UP000549617">
    <property type="component" value="Unassembled WGS sequence"/>
</dbReference>
<keyword evidence="10" id="KW-1185">Reference proteome</keyword>
<keyword evidence="9" id="KW-0282">Flagellum</keyword>
<dbReference type="AlphaFoldDB" id="A0A7W9AGQ9"/>
<dbReference type="Pfam" id="PF02108">
    <property type="entry name" value="FliH"/>
    <property type="match status" value="1"/>
</dbReference>
<dbReference type="EMBL" id="JACIJC010000002">
    <property type="protein sequence ID" value="MBB5685273.1"/>
    <property type="molecule type" value="Genomic_DNA"/>
</dbReference>
<evidence type="ECO:0000256" key="7">
    <source>
        <dbReference type="ARBA" id="ARBA00023225"/>
    </source>
</evidence>
<evidence type="ECO:0000256" key="5">
    <source>
        <dbReference type="ARBA" id="ARBA00022795"/>
    </source>
</evidence>
<proteinExistence type="inferred from homology"/>
<comment type="function">
    <text evidence="1">Needed for flagellar regrowth and assembly.</text>
</comment>
<dbReference type="InterPro" id="IPR051472">
    <property type="entry name" value="T3SS_Stator/FliH"/>
</dbReference>
<keyword evidence="9" id="KW-0966">Cell projection</keyword>
<protein>
    <recommendedName>
        <fullName evidence="3">Flagellar assembly protein FliH</fullName>
    </recommendedName>
</protein>
<comment type="similarity">
    <text evidence="2">Belongs to the FliH family.</text>
</comment>
<dbReference type="PANTHER" id="PTHR34982:SF1">
    <property type="entry name" value="FLAGELLAR ASSEMBLY PROTEIN FLIH"/>
    <property type="match status" value="1"/>
</dbReference>
<gene>
    <name evidence="9" type="ORF">FHS49_001281</name>
</gene>
<keyword evidence="4" id="KW-0813">Transport</keyword>
<evidence type="ECO:0000313" key="9">
    <source>
        <dbReference type="EMBL" id="MBB5685273.1"/>
    </source>
</evidence>
<evidence type="ECO:0000256" key="2">
    <source>
        <dbReference type="ARBA" id="ARBA00006602"/>
    </source>
</evidence>
<organism evidence="9 10">
    <name type="scientific">Sphingobium boeckii</name>
    <dbReference type="NCBI Taxonomy" id="1082345"/>
    <lineage>
        <taxon>Bacteria</taxon>
        <taxon>Pseudomonadati</taxon>
        <taxon>Pseudomonadota</taxon>
        <taxon>Alphaproteobacteria</taxon>
        <taxon>Sphingomonadales</taxon>
        <taxon>Sphingomonadaceae</taxon>
        <taxon>Sphingobium</taxon>
    </lineage>
</organism>
<sequence length="223" mass="23817">MERVIQVRPFGFDRVFHFATADLAAKAEDAEAAAEIAGLQREIARLMDLHEVELSQARADGFEAGLHQARTERNAALLAAVDALHGALDDIEEHLIDAADAMKEDAADVALIAAEALAGHAVATAPALAISDALGRVLRQVARGTRLDIRVNPTLVDEVERCVEARKGQERRKLSITVLPDETIAAGDARINWDEGGLAIDAAARRQAVIDEIAPLLGQNSAD</sequence>
<keyword evidence="5" id="KW-1005">Bacterial flagellum biogenesis</keyword>
<reference evidence="9 10" key="1">
    <citation type="submission" date="2020-08" db="EMBL/GenBank/DDBJ databases">
        <title>Genomic Encyclopedia of Type Strains, Phase IV (KMG-IV): sequencing the most valuable type-strain genomes for metagenomic binning, comparative biology and taxonomic classification.</title>
        <authorList>
            <person name="Goeker M."/>
        </authorList>
    </citation>
    <scope>NUCLEOTIDE SEQUENCE [LARGE SCALE GENOMIC DNA]</scope>
    <source>
        <strain evidence="9 10">DSM 25079</strain>
    </source>
</reference>
<keyword evidence="7" id="KW-1006">Bacterial flagellum protein export</keyword>
<feature type="domain" description="Flagellar assembly protein FliH/Type III secretion system HrpE" evidence="8">
    <location>
        <begin position="80"/>
        <end position="204"/>
    </location>
</feature>
<evidence type="ECO:0000313" key="10">
    <source>
        <dbReference type="Proteomes" id="UP000549617"/>
    </source>
</evidence>
<evidence type="ECO:0000256" key="1">
    <source>
        <dbReference type="ARBA" id="ARBA00003041"/>
    </source>
</evidence>
<dbReference type="PANTHER" id="PTHR34982">
    <property type="entry name" value="YOP PROTEINS TRANSLOCATION PROTEIN L"/>
    <property type="match status" value="1"/>
</dbReference>